<dbReference type="GO" id="GO:0006665">
    <property type="term" value="P:sphingolipid metabolic process"/>
    <property type="evidence" value="ECO:0007669"/>
    <property type="project" value="UniProtKB-UniRule"/>
</dbReference>
<dbReference type="GO" id="GO:0005794">
    <property type="term" value="C:Golgi apparatus"/>
    <property type="evidence" value="ECO:0007669"/>
    <property type="project" value="TreeGrafter"/>
</dbReference>
<evidence type="ECO:0000256" key="4">
    <source>
        <dbReference type="ARBA" id="ARBA00022692"/>
    </source>
</evidence>
<feature type="transmembrane region" description="Helical" evidence="10">
    <location>
        <begin position="230"/>
        <end position="249"/>
    </location>
</feature>
<keyword evidence="4 10" id="KW-0812">Transmembrane</keyword>
<dbReference type="Proteomes" id="UP001164929">
    <property type="component" value="Chromosome 2"/>
</dbReference>
<gene>
    <name evidence="11" type="ORF">NC653_006878</name>
</gene>
<comment type="function">
    <text evidence="10">Mediator of sterol homeostasis involved in sterol uptake, trafficking and distribution into membranes.</text>
</comment>
<accession>A0AAD6RF93</accession>
<comment type="caution">
    <text evidence="11">The sequence shown here is derived from an EMBL/GenBank/DDBJ whole genome shotgun (WGS) entry which is preliminary data.</text>
</comment>
<keyword evidence="8 10" id="KW-0443">Lipid metabolism</keyword>
<dbReference type="PANTHER" id="PTHR14467">
    <property type="entry name" value="ARV1"/>
    <property type="match status" value="1"/>
</dbReference>
<evidence type="ECO:0000256" key="7">
    <source>
        <dbReference type="ARBA" id="ARBA00023055"/>
    </source>
</evidence>
<evidence type="ECO:0000256" key="10">
    <source>
        <dbReference type="RuleBase" id="RU368065"/>
    </source>
</evidence>
<keyword evidence="3 10" id="KW-0813">Transport</keyword>
<feature type="transmembrane region" description="Helical" evidence="10">
    <location>
        <begin position="80"/>
        <end position="97"/>
    </location>
</feature>
<dbReference type="GO" id="GO:0016125">
    <property type="term" value="P:sterol metabolic process"/>
    <property type="evidence" value="ECO:0007669"/>
    <property type="project" value="UniProtKB-UniRule"/>
</dbReference>
<sequence length="282" mass="32464">MEHRCVECGFPIETLFLQYSPGNIRLLRCANCEAVADEYIECEFMIILIDLILHKTKAYRHLLFSVINQRRVNFEVQTASFSYVYFLQFIGCFAGFVMEVNLCVSSFGCLYPFLVLVIFFEYLNTPLNLWYEMVLYALMIKDRSLLLKKNEGEWGSSMKTSIVSTFQEILVDVFVGNFMFICVFLLSMRLLLNTSIQISRCRGILLAVLVSSHFKIFLIATMVWEFPFSVIFIIDLFVLSSNTVALKVISESAMNRCIAACFCAHAVKLLVTQISTQRSLRF</sequence>
<name>A0AAD6RF93_9ROSI</name>
<evidence type="ECO:0000313" key="12">
    <source>
        <dbReference type="Proteomes" id="UP001164929"/>
    </source>
</evidence>
<feature type="transmembrane region" description="Helical" evidence="10">
    <location>
        <begin position="169"/>
        <end position="192"/>
    </location>
</feature>
<evidence type="ECO:0000256" key="8">
    <source>
        <dbReference type="ARBA" id="ARBA00023098"/>
    </source>
</evidence>
<keyword evidence="12" id="KW-1185">Reference proteome</keyword>
<dbReference type="GO" id="GO:0005789">
    <property type="term" value="C:endoplasmic reticulum membrane"/>
    <property type="evidence" value="ECO:0007669"/>
    <property type="project" value="UniProtKB-SubCell"/>
</dbReference>
<keyword evidence="9 10" id="KW-0472">Membrane</keyword>
<dbReference type="GO" id="GO:0032541">
    <property type="term" value="C:cortical endoplasmic reticulum"/>
    <property type="evidence" value="ECO:0007669"/>
    <property type="project" value="TreeGrafter"/>
</dbReference>
<evidence type="ECO:0000256" key="9">
    <source>
        <dbReference type="ARBA" id="ARBA00023136"/>
    </source>
</evidence>
<dbReference type="AlphaFoldDB" id="A0AAD6RF93"/>
<dbReference type="GO" id="GO:0032366">
    <property type="term" value="P:intracellular sterol transport"/>
    <property type="evidence" value="ECO:0007669"/>
    <property type="project" value="UniProtKB-UniRule"/>
</dbReference>
<feature type="transmembrane region" description="Helical" evidence="10">
    <location>
        <begin position="204"/>
        <end position="224"/>
    </location>
</feature>
<keyword evidence="6 10" id="KW-1133">Transmembrane helix</keyword>
<dbReference type="EMBL" id="JAQIZT010000002">
    <property type="protein sequence ID" value="KAJ7007978.1"/>
    <property type="molecule type" value="Genomic_DNA"/>
</dbReference>
<reference evidence="11" key="1">
    <citation type="journal article" date="2023" name="Mol. Ecol. Resour.">
        <title>Chromosome-level genome assembly of a triploid poplar Populus alba 'Berolinensis'.</title>
        <authorList>
            <person name="Chen S."/>
            <person name="Yu Y."/>
            <person name="Wang X."/>
            <person name="Wang S."/>
            <person name="Zhang T."/>
            <person name="Zhou Y."/>
            <person name="He R."/>
            <person name="Meng N."/>
            <person name="Wang Y."/>
            <person name="Liu W."/>
            <person name="Liu Z."/>
            <person name="Liu J."/>
            <person name="Guo Q."/>
            <person name="Huang H."/>
            <person name="Sederoff R.R."/>
            <person name="Wang G."/>
            <person name="Qu G."/>
            <person name="Chen S."/>
        </authorList>
    </citation>
    <scope>NUCLEOTIDE SEQUENCE</scope>
    <source>
        <strain evidence="11">SC-2020</strain>
    </source>
</reference>
<comment type="subcellular location">
    <subcellularLocation>
        <location evidence="1 10">Endoplasmic reticulum membrane</location>
        <topology evidence="1 10">Multi-pass membrane protein</topology>
    </subcellularLocation>
</comment>
<keyword evidence="10" id="KW-0746">Sphingolipid metabolism</keyword>
<keyword evidence="7 10" id="KW-0445">Lipid transport</keyword>
<proteinExistence type="inferred from homology"/>
<evidence type="ECO:0000256" key="6">
    <source>
        <dbReference type="ARBA" id="ARBA00022989"/>
    </source>
</evidence>
<dbReference type="GO" id="GO:0097036">
    <property type="term" value="P:regulation of plasma membrane sterol distribution"/>
    <property type="evidence" value="ECO:0007669"/>
    <property type="project" value="UniProtKB-UniRule"/>
</dbReference>
<evidence type="ECO:0000256" key="1">
    <source>
        <dbReference type="ARBA" id="ARBA00004477"/>
    </source>
</evidence>
<dbReference type="InterPro" id="IPR007290">
    <property type="entry name" value="Arv1"/>
</dbReference>
<evidence type="ECO:0000256" key="3">
    <source>
        <dbReference type="ARBA" id="ARBA00022448"/>
    </source>
</evidence>
<feature type="transmembrane region" description="Helical" evidence="10">
    <location>
        <begin position="104"/>
        <end position="123"/>
    </location>
</feature>
<dbReference type="PANTHER" id="PTHR14467:SF0">
    <property type="entry name" value="PROTEIN ARV1"/>
    <property type="match status" value="1"/>
</dbReference>
<evidence type="ECO:0000313" key="11">
    <source>
        <dbReference type="EMBL" id="KAJ7007978.1"/>
    </source>
</evidence>
<dbReference type="Pfam" id="PF04161">
    <property type="entry name" value="Arv1"/>
    <property type="match status" value="1"/>
</dbReference>
<protein>
    <recommendedName>
        <fullName evidence="10">Protein ARV</fullName>
    </recommendedName>
</protein>
<evidence type="ECO:0000256" key="2">
    <source>
        <dbReference type="ARBA" id="ARBA00009187"/>
    </source>
</evidence>
<comment type="function">
    <text evidence="10">Regulates also the sphingolipid metabolism.</text>
</comment>
<organism evidence="11 12">
    <name type="scientific">Populus alba x Populus x berolinensis</name>
    <dbReference type="NCBI Taxonomy" id="444605"/>
    <lineage>
        <taxon>Eukaryota</taxon>
        <taxon>Viridiplantae</taxon>
        <taxon>Streptophyta</taxon>
        <taxon>Embryophyta</taxon>
        <taxon>Tracheophyta</taxon>
        <taxon>Spermatophyta</taxon>
        <taxon>Magnoliopsida</taxon>
        <taxon>eudicotyledons</taxon>
        <taxon>Gunneridae</taxon>
        <taxon>Pentapetalae</taxon>
        <taxon>rosids</taxon>
        <taxon>fabids</taxon>
        <taxon>Malpighiales</taxon>
        <taxon>Salicaceae</taxon>
        <taxon>Saliceae</taxon>
        <taxon>Populus</taxon>
    </lineage>
</organism>
<keyword evidence="5 10" id="KW-0256">Endoplasmic reticulum</keyword>
<comment type="similarity">
    <text evidence="2 10">Belongs to the ARV1 family.</text>
</comment>
<evidence type="ECO:0000256" key="5">
    <source>
        <dbReference type="ARBA" id="ARBA00022824"/>
    </source>
</evidence>